<reference evidence="2" key="1">
    <citation type="submission" date="2025-08" db="UniProtKB">
        <authorList>
            <consortium name="Ensembl"/>
        </authorList>
    </citation>
    <scope>IDENTIFICATION</scope>
</reference>
<protein>
    <submittedName>
        <fullName evidence="2">Uncharacterized protein</fullName>
    </submittedName>
</protein>
<dbReference type="AlphaFoldDB" id="A0A8C9FQX9"/>
<sequence>MWSFMMIWEHSAHTTMRLFWLLLLCIHSPSPVFAGGITRVYYLGIHEVDWNYAPTGMNVFSNQSIARSLYV</sequence>
<organism evidence="2 3">
    <name type="scientific">Pavo cristatus</name>
    <name type="common">Indian peafowl</name>
    <name type="synonym">Blue peafowl</name>
    <dbReference type="NCBI Taxonomy" id="9049"/>
    <lineage>
        <taxon>Eukaryota</taxon>
        <taxon>Metazoa</taxon>
        <taxon>Chordata</taxon>
        <taxon>Craniata</taxon>
        <taxon>Vertebrata</taxon>
        <taxon>Euteleostomi</taxon>
        <taxon>Archelosauria</taxon>
        <taxon>Archosauria</taxon>
        <taxon>Dinosauria</taxon>
        <taxon>Saurischia</taxon>
        <taxon>Theropoda</taxon>
        <taxon>Coelurosauria</taxon>
        <taxon>Aves</taxon>
        <taxon>Neognathae</taxon>
        <taxon>Galloanserae</taxon>
        <taxon>Galliformes</taxon>
        <taxon>Phasianidae</taxon>
        <taxon>Phasianinae</taxon>
        <taxon>Pavo</taxon>
    </lineage>
</organism>
<proteinExistence type="predicted"/>
<dbReference type="Proteomes" id="UP000694428">
    <property type="component" value="Unplaced"/>
</dbReference>
<name>A0A8C9FQX9_PAVCR</name>
<evidence type="ECO:0000313" key="2">
    <source>
        <dbReference type="Ensembl" id="ENSPSTP00000019520.1"/>
    </source>
</evidence>
<dbReference type="InterPro" id="IPR008972">
    <property type="entry name" value="Cupredoxin"/>
</dbReference>
<keyword evidence="3" id="KW-1185">Reference proteome</keyword>
<feature type="signal peptide" evidence="1">
    <location>
        <begin position="1"/>
        <end position="34"/>
    </location>
</feature>
<accession>A0A8C9FQX9</accession>
<evidence type="ECO:0000313" key="3">
    <source>
        <dbReference type="Proteomes" id="UP000694428"/>
    </source>
</evidence>
<keyword evidence="1" id="KW-0732">Signal</keyword>
<dbReference type="Gene3D" id="2.60.40.420">
    <property type="entry name" value="Cupredoxins - blue copper proteins"/>
    <property type="match status" value="1"/>
</dbReference>
<reference evidence="2" key="2">
    <citation type="submission" date="2025-09" db="UniProtKB">
        <authorList>
            <consortium name="Ensembl"/>
        </authorList>
    </citation>
    <scope>IDENTIFICATION</scope>
</reference>
<evidence type="ECO:0000256" key="1">
    <source>
        <dbReference type="SAM" id="SignalP"/>
    </source>
</evidence>
<dbReference type="Ensembl" id="ENSPSTT00000020466.1">
    <property type="protein sequence ID" value="ENSPSTP00000019520.1"/>
    <property type="gene ID" value="ENSPSTG00000014124.1"/>
</dbReference>
<feature type="chain" id="PRO_5034413796" evidence="1">
    <location>
        <begin position="35"/>
        <end position="71"/>
    </location>
</feature>